<dbReference type="AlphaFoldDB" id="A0A7D3XKS0"/>
<dbReference type="Gene3D" id="3.30.565.10">
    <property type="entry name" value="Histidine kinase-like ATPase, C-terminal domain"/>
    <property type="match status" value="1"/>
</dbReference>
<dbReference type="SUPFAM" id="SSF52172">
    <property type="entry name" value="CheY-like"/>
    <property type="match status" value="1"/>
</dbReference>
<dbReference type="InterPro" id="IPR005467">
    <property type="entry name" value="His_kinase_dom"/>
</dbReference>
<dbReference type="PANTHER" id="PTHR45339">
    <property type="entry name" value="HYBRID SIGNAL TRANSDUCTION HISTIDINE KINASE J"/>
    <property type="match status" value="1"/>
</dbReference>
<name>A0A7D3XKS0_9BACT</name>
<keyword evidence="4" id="KW-0902">Two-component regulatory system</keyword>
<dbReference type="InterPro" id="IPR036890">
    <property type="entry name" value="HATPase_C_sf"/>
</dbReference>
<dbReference type="InterPro" id="IPR003661">
    <property type="entry name" value="HisK_dim/P_dom"/>
</dbReference>
<evidence type="ECO:0000256" key="5">
    <source>
        <dbReference type="PROSITE-ProRule" id="PRU00169"/>
    </source>
</evidence>
<feature type="modified residue" description="4-aspartylphosphate" evidence="5">
    <location>
        <position position="411"/>
    </location>
</feature>
<dbReference type="SMART" id="SM00388">
    <property type="entry name" value="HisKA"/>
    <property type="match status" value="1"/>
</dbReference>
<dbReference type="SUPFAM" id="SSF55874">
    <property type="entry name" value="ATPase domain of HSP90 chaperone/DNA topoisomerase II/histidine kinase"/>
    <property type="match status" value="1"/>
</dbReference>
<keyword evidence="7" id="KW-1133">Transmembrane helix</keyword>
<proteinExistence type="predicted"/>
<dbReference type="Pfam" id="PF00512">
    <property type="entry name" value="HisKA"/>
    <property type="match status" value="1"/>
</dbReference>
<gene>
    <name evidence="10" type="ORF">FHG85_06735</name>
</gene>
<keyword evidence="3 5" id="KW-0597">Phosphoprotein</keyword>
<feature type="domain" description="Response regulatory" evidence="9">
    <location>
        <begin position="361"/>
        <end position="476"/>
    </location>
</feature>
<feature type="domain" description="Histidine kinase" evidence="8">
    <location>
        <begin position="115"/>
        <end position="337"/>
    </location>
</feature>
<dbReference type="Pfam" id="PF02518">
    <property type="entry name" value="HATPase_c"/>
    <property type="match status" value="1"/>
</dbReference>
<dbReference type="PRINTS" id="PR00344">
    <property type="entry name" value="BCTRLSENSOR"/>
</dbReference>
<dbReference type="FunFam" id="3.30.565.10:FF:000010">
    <property type="entry name" value="Sensor histidine kinase RcsC"/>
    <property type="match status" value="1"/>
</dbReference>
<dbReference type="Gene3D" id="1.10.287.130">
    <property type="match status" value="1"/>
</dbReference>
<evidence type="ECO:0000313" key="11">
    <source>
        <dbReference type="Proteomes" id="UP000500961"/>
    </source>
</evidence>
<reference evidence="10 11" key="1">
    <citation type="submission" date="2019-07" db="EMBL/GenBank/DDBJ databases">
        <title>Thalassofilum flectens gen. nov., sp. nov., a novel moderate thermophilic anaerobe from a shallow sea hot spring in Kunashir Island (Russia), representing a new family in the order Bacteroidales, and proposal of Thalassofilacea fam. nov.</title>
        <authorList>
            <person name="Kochetkova T.V."/>
            <person name="Podosokorskaya O.A."/>
            <person name="Novikov A."/>
            <person name="Elcheninov A.G."/>
            <person name="Toshchakov S.V."/>
            <person name="Kublanov I.V."/>
        </authorList>
    </citation>
    <scope>NUCLEOTIDE SEQUENCE [LARGE SCALE GENOMIC DNA]</scope>
    <source>
        <strain evidence="10 11">38-H</strain>
    </source>
</reference>
<dbReference type="SMART" id="SM00448">
    <property type="entry name" value="REC"/>
    <property type="match status" value="1"/>
</dbReference>
<keyword evidence="6" id="KW-0175">Coiled coil</keyword>
<organism evidence="10 11">
    <name type="scientific">Tenuifilum thalassicum</name>
    <dbReference type="NCBI Taxonomy" id="2590900"/>
    <lineage>
        <taxon>Bacteria</taxon>
        <taxon>Pseudomonadati</taxon>
        <taxon>Bacteroidota</taxon>
        <taxon>Bacteroidia</taxon>
        <taxon>Bacteroidales</taxon>
        <taxon>Tenuifilaceae</taxon>
        <taxon>Tenuifilum</taxon>
    </lineage>
</organism>
<evidence type="ECO:0000256" key="7">
    <source>
        <dbReference type="SAM" id="Phobius"/>
    </source>
</evidence>
<evidence type="ECO:0000256" key="1">
    <source>
        <dbReference type="ARBA" id="ARBA00000085"/>
    </source>
</evidence>
<keyword evidence="11" id="KW-1185">Reference proteome</keyword>
<dbReference type="CDD" id="cd00082">
    <property type="entry name" value="HisKA"/>
    <property type="match status" value="1"/>
</dbReference>
<evidence type="ECO:0000256" key="4">
    <source>
        <dbReference type="ARBA" id="ARBA00023012"/>
    </source>
</evidence>
<dbReference type="SMART" id="SM00387">
    <property type="entry name" value="HATPase_c"/>
    <property type="match status" value="1"/>
</dbReference>
<dbReference type="Pfam" id="PF00072">
    <property type="entry name" value="Response_reg"/>
    <property type="match status" value="1"/>
</dbReference>
<dbReference type="InterPro" id="IPR036097">
    <property type="entry name" value="HisK_dim/P_sf"/>
</dbReference>
<dbReference type="InterPro" id="IPR011006">
    <property type="entry name" value="CheY-like_superfamily"/>
</dbReference>
<dbReference type="Gene3D" id="3.40.50.2300">
    <property type="match status" value="1"/>
</dbReference>
<protein>
    <recommendedName>
        <fullName evidence="2">histidine kinase</fullName>
        <ecNumber evidence="2">2.7.13.3</ecNumber>
    </recommendedName>
</protein>
<evidence type="ECO:0000256" key="2">
    <source>
        <dbReference type="ARBA" id="ARBA00012438"/>
    </source>
</evidence>
<dbReference type="CDD" id="cd17546">
    <property type="entry name" value="REC_hyHK_CKI1_RcsC-like"/>
    <property type="match status" value="1"/>
</dbReference>
<dbReference type="EC" id="2.7.13.3" evidence="2"/>
<sequence length="483" mass="55243">MNWYIIMSPVTLILSLIGVVVLSSSVTYWLACKVNLKNSSNKINSNIQLNMQIEQLRNEVQNLKISNKDLQIKNDELMSVLSKAHLEIQRLESSVHHAKIKAEEADILKSNFLANMSHEIRTPMNGILGFVQLLKDENSPEKRERYIDIIYHNGMMLVNLIDDIIDLSKIDAGQLSINLADCNLDNLMFEVYTFFNEIKFKQEKEHINIRLLNLNDDERNILYTDAQRLRQVLVNLISNALKFTERGSIEFGYVINDENSNIEFFVRDTGIGIPKDKQEIIFDKFRQIEEGSTRKYGGTGIGLYITKHVIELLGGRIWFESEVGKGTTFHFTLPYHESKSVTDGSVIFKAKVPEYDWTGKTILIAEDIETNYKYLATILADTNATLLWAKNGKETIDLVLEGTKVDLILMDIQMPQIDGYQATTQIRHHFPSLPIIAQTAYALPHDNLKCFEVGCNDYISKPISPILLKKKINDQLNIRVKTL</sequence>
<keyword evidence="7" id="KW-0472">Membrane</keyword>
<accession>A0A7D3XKS0</accession>
<feature type="coiled-coil region" evidence="6">
    <location>
        <begin position="46"/>
        <end position="80"/>
    </location>
</feature>
<dbReference type="Proteomes" id="UP000500961">
    <property type="component" value="Chromosome"/>
</dbReference>
<dbReference type="InterPro" id="IPR003594">
    <property type="entry name" value="HATPase_dom"/>
</dbReference>
<dbReference type="InterPro" id="IPR004358">
    <property type="entry name" value="Sig_transdc_His_kin-like_C"/>
</dbReference>
<dbReference type="InterPro" id="IPR001789">
    <property type="entry name" value="Sig_transdc_resp-reg_receiver"/>
</dbReference>
<dbReference type="EMBL" id="CP041345">
    <property type="protein sequence ID" value="QKG79970.1"/>
    <property type="molecule type" value="Genomic_DNA"/>
</dbReference>
<evidence type="ECO:0000256" key="6">
    <source>
        <dbReference type="SAM" id="Coils"/>
    </source>
</evidence>
<keyword evidence="7" id="KW-0812">Transmembrane</keyword>
<dbReference type="GO" id="GO:0000155">
    <property type="term" value="F:phosphorelay sensor kinase activity"/>
    <property type="evidence" value="ECO:0007669"/>
    <property type="project" value="InterPro"/>
</dbReference>
<dbReference type="CDD" id="cd16922">
    <property type="entry name" value="HATPase_EvgS-ArcB-TorS-like"/>
    <property type="match status" value="1"/>
</dbReference>
<evidence type="ECO:0000256" key="3">
    <source>
        <dbReference type="ARBA" id="ARBA00022553"/>
    </source>
</evidence>
<evidence type="ECO:0000259" key="9">
    <source>
        <dbReference type="PROSITE" id="PS50110"/>
    </source>
</evidence>
<dbReference type="SUPFAM" id="SSF47384">
    <property type="entry name" value="Homodimeric domain of signal transducing histidine kinase"/>
    <property type="match status" value="1"/>
</dbReference>
<dbReference type="PANTHER" id="PTHR45339:SF1">
    <property type="entry name" value="HYBRID SIGNAL TRANSDUCTION HISTIDINE KINASE J"/>
    <property type="match status" value="1"/>
</dbReference>
<evidence type="ECO:0000313" key="10">
    <source>
        <dbReference type="EMBL" id="QKG79970.1"/>
    </source>
</evidence>
<evidence type="ECO:0000259" key="8">
    <source>
        <dbReference type="PROSITE" id="PS50109"/>
    </source>
</evidence>
<dbReference type="PROSITE" id="PS50110">
    <property type="entry name" value="RESPONSE_REGULATORY"/>
    <property type="match status" value="1"/>
</dbReference>
<dbReference type="KEGG" id="ttz:FHG85_06735"/>
<feature type="transmembrane region" description="Helical" evidence="7">
    <location>
        <begin position="12"/>
        <end position="31"/>
    </location>
</feature>
<comment type="catalytic activity">
    <reaction evidence="1">
        <text>ATP + protein L-histidine = ADP + protein N-phospho-L-histidine.</text>
        <dbReference type="EC" id="2.7.13.3"/>
    </reaction>
</comment>
<dbReference type="PROSITE" id="PS50109">
    <property type="entry name" value="HIS_KIN"/>
    <property type="match status" value="1"/>
</dbReference>